<dbReference type="InterPro" id="IPR035461">
    <property type="entry name" value="GmhA/DiaA"/>
</dbReference>
<gene>
    <name evidence="2" type="primary">gmhA</name>
    <name evidence="2" type="ordered locus">BVAF_227</name>
</gene>
<name>E8Q611_BLOVB</name>
<reference evidence="2 3" key="1">
    <citation type="journal article" date="2010" name="BMC Genomics">
        <title>Unprecedented loss of ammonia assimilation capability in a urease-encoding bacterial mutualist.</title>
        <authorList>
            <person name="Williams L.E."/>
            <person name="Wernegreen J.J."/>
        </authorList>
    </citation>
    <scope>NUCLEOTIDE SEQUENCE [LARGE SCALE GENOMIC DNA]</scope>
    <source>
        <strain evidence="2 3">BVAF</strain>
    </source>
</reference>
<accession>E8Q611</accession>
<dbReference type="NCBIfam" id="NF001628">
    <property type="entry name" value="PRK00414.1"/>
    <property type="match status" value="1"/>
</dbReference>
<organism evidence="2 3">
    <name type="scientific">Blochmanniella vafra (strain BVAF)</name>
    <dbReference type="NCBI Taxonomy" id="859654"/>
    <lineage>
        <taxon>Bacteria</taxon>
        <taxon>Pseudomonadati</taxon>
        <taxon>Pseudomonadota</taxon>
        <taxon>Gammaproteobacteria</taxon>
        <taxon>Enterobacterales</taxon>
        <taxon>Enterobacteriaceae</taxon>
        <taxon>ant endosymbionts</taxon>
        <taxon>Candidatus Blochmanniella</taxon>
    </lineage>
</organism>
<proteinExistence type="predicted"/>
<dbReference type="HOGENOM" id="CLU_080999_4_0_6"/>
<keyword evidence="2" id="KW-0413">Isomerase</keyword>
<dbReference type="Gene3D" id="3.40.50.10490">
    <property type="entry name" value="Glucose-6-phosphate isomerase like protein, domain 1"/>
    <property type="match status" value="1"/>
</dbReference>
<protein>
    <submittedName>
        <fullName evidence="2">Phosphoheptose isomerase</fullName>
    </submittedName>
</protein>
<dbReference type="InterPro" id="IPR001347">
    <property type="entry name" value="SIS_dom"/>
</dbReference>
<dbReference type="SUPFAM" id="SSF53697">
    <property type="entry name" value="SIS domain"/>
    <property type="match status" value="1"/>
</dbReference>
<dbReference type="AlphaFoldDB" id="E8Q611"/>
<dbReference type="CDD" id="cd05006">
    <property type="entry name" value="SIS_GmhA"/>
    <property type="match status" value="1"/>
</dbReference>
<dbReference type="KEGG" id="bva:BVAF_227"/>
<feature type="domain" description="SIS" evidence="1">
    <location>
        <begin position="37"/>
        <end position="196"/>
    </location>
</feature>
<keyword evidence="3" id="KW-1185">Reference proteome</keyword>
<evidence type="ECO:0000313" key="2">
    <source>
        <dbReference type="EMBL" id="ADV33627.1"/>
    </source>
</evidence>
<dbReference type="RefSeq" id="WP_013516552.1">
    <property type="nucleotide sequence ID" value="NC_014909.2"/>
</dbReference>
<dbReference type="EMBL" id="CP002189">
    <property type="protein sequence ID" value="ADV33627.1"/>
    <property type="molecule type" value="Genomic_DNA"/>
</dbReference>
<dbReference type="GO" id="GO:0016853">
    <property type="term" value="F:isomerase activity"/>
    <property type="evidence" value="ECO:0007669"/>
    <property type="project" value="UniProtKB-KW"/>
</dbReference>
<evidence type="ECO:0000313" key="3">
    <source>
        <dbReference type="Proteomes" id="UP000007464"/>
    </source>
</evidence>
<sequence length="196" mass="21913">MYGNLIFNEFNKIIGMMKIFLKNSNGVDEILISAKLISDAFKLGGKVLSCGNGGSLCHAMHFAEELTGRYRENRIGYPAIAISDPSYLSCVSNDFGYENVFSRYVKSIGNKKDVLLAISSSGESVNILNAIEEAHNIGMKVIFLTRESKLKNKFSSYVDVEICAPFSRHLDHIQEMHMKIIHVLVLIIEKEMLSTV</sequence>
<dbReference type="PANTHER" id="PTHR30390">
    <property type="entry name" value="SEDOHEPTULOSE 7-PHOSPHATE ISOMERASE / DNAA INITIATOR-ASSOCIATING FACTOR FOR REPLICATION INITIATION"/>
    <property type="match status" value="1"/>
</dbReference>
<dbReference type="PROSITE" id="PS51464">
    <property type="entry name" value="SIS"/>
    <property type="match status" value="1"/>
</dbReference>
<dbReference type="PANTHER" id="PTHR30390:SF7">
    <property type="entry name" value="PHOSPHOHEPTOSE ISOMERASE"/>
    <property type="match status" value="1"/>
</dbReference>
<dbReference type="GO" id="GO:0097367">
    <property type="term" value="F:carbohydrate derivative binding"/>
    <property type="evidence" value="ECO:0007669"/>
    <property type="project" value="InterPro"/>
</dbReference>
<evidence type="ECO:0000259" key="1">
    <source>
        <dbReference type="PROSITE" id="PS51464"/>
    </source>
</evidence>
<dbReference type="Pfam" id="PF13580">
    <property type="entry name" value="SIS_2"/>
    <property type="match status" value="1"/>
</dbReference>
<dbReference type="OrthoDB" id="9810929at2"/>
<dbReference type="GO" id="GO:1901135">
    <property type="term" value="P:carbohydrate derivative metabolic process"/>
    <property type="evidence" value="ECO:0007669"/>
    <property type="project" value="InterPro"/>
</dbReference>
<dbReference type="InterPro" id="IPR046348">
    <property type="entry name" value="SIS_dom_sf"/>
</dbReference>
<dbReference type="Proteomes" id="UP000007464">
    <property type="component" value="Chromosome"/>
</dbReference>
<dbReference type="InterPro" id="IPR050099">
    <property type="entry name" value="SIS_GmhA/DiaA_subfam"/>
</dbReference>
<dbReference type="STRING" id="859654.BVAF_227"/>